<organism evidence="1 2">
    <name type="scientific">Asticcacaulis biprosthecium C19</name>
    <dbReference type="NCBI Taxonomy" id="715226"/>
    <lineage>
        <taxon>Bacteria</taxon>
        <taxon>Pseudomonadati</taxon>
        <taxon>Pseudomonadota</taxon>
        <taxon>Alphaproteobacteria</taxon>
        <taxon>Caulobacterales</taxon>
        <taxon>Caulobacteraceae</taxon>
        <taxon>Asticcacaulis</taxon>
    </lineage>
</organism>
<dbReference type="EMBL" id="GL883081">
    <property type="protein sequence ID" value="EGF89180.1"/>
    <property type="molecule type" value="Genomic_DNA"/>
</dbReference>
<reference evidence="2" key="1">
    <citation type="submission" date="2011-03" db="EMBL/GenBank/DDBJ databases">
        <title>Draft genome sequence of Brevundimonas diminuta.</title>
        <authorList>
            <person name="Brown P.J.B."/>
            <person name="Buechlein A."/>
            <person name="Hemmerich C."/>
            <person name="Brun Y.V."/>
        </authorList>
    </citation>
    <scope>NUCLEOTIDE SEQUENCE [LARGE SCALE GENOMIC DNA]</scope>
    <source>
        <strain evidence="2">C19</strain>
    </source>
</reference>
<dbReference type="AlphaFoldDB" id="F4QTN0"/>
<dbReference type="Proteomes" id="UP000006512">
    <property type="component" value="Unassembled WGS sequence"/>
</dbReference>
<proteinExistence type="predicted"/>
<dbReference type="HOGENOM" id="CLU_3131822_0_0_5"/>
<protein>
    <submittedName>
        <fullName evidence="1">Uncharacterized protein</fullName>
    </submittedName>
</protein>
<name>F4QTN0_9CAUL</name>
<keyword evidence="2" id="KW-1185">Reference proteome</keyword>
<evidence type="ECO:0000313" key="1">
    <source>
        <dbReference type="EMBL" id="EGF89180.1"/>
    </source>
</evidence>
<gene>
    <name evidence="1" type="ORF">ABI_45270</name>
</gene>
<dbReference type="STRING" id="715226.ABI_45270"/>
<sequence>MHFICPTASLLEGCKGIMRVDCGRSTWSALSLRCLRAFWVKRIQLPSPA</sequence>
<evidence type="ECO:0000313" key="2">
    <source>
        <dbReference type="Proteomes" id="UP000006512"/>
    </source>
</evidence>
<accession>F4QTN0</accession>